<sequence>MGNYETVDQDILSIRSLLHLPASPFPVADFCAGSGRALELHVKDTEVFKITFKLVDRFGNMRTLHS</sequence>
<keyword evidence="2" id="KW-1185">Reference proteome</keyword>
<protein>
    <submittedName>
        <fullName evidence="1">Uncharacterized protein</fullName>
    </submittedName>
</protein>
<comment type="caution">
    <text evidence="1">The sequence shown here is derived from an EMBL/GenBank/DDBJ whole genome shotgun (WGS) entry which is preliminary data.</text>
</comment>
<dbReference type="AlphaFoldDB" id="A0A7X0RMC9"/>
<proteinExistence type="predicted"/>
<evidence type="ECO:0000313" key="1">
    <source>
        <dbReference type="EMBL" id="MBB6670011.1"/>
    </source>
</evidence>
<organism evidence="1 2">
    <name type="scientific">Cohnella nanjingensis</name>
    <dbReference type="NCBI Taxonomy" id="1387779"/>
    <lineage>
        <taxon>Bacteria</taxon>
        <taxon>Bacillati</taxon>
        <taxon>Bacillota</taxon>
        <taxon>Bacilli</taxon>
        <taxon>Bacillales</taxon>
        <taxon>Paenibacillaceae</taxon>
        <taxon>Cohnella</taxon>
    </lineage>
</organism>
<gene>
    <name evidence="1" type="ORF">H7C19_04835</name>
</gene>
<evidence type="ECO:0000313" key="2">
    <source>
        <dbReference type="Proteomes" id="UP000547209"/>
    </source>
</evidence>
<accession>A0A7X0RMC9</accession>
<dbReference type="EMBL" id="JACJVP010000006">
    <property type="protein sequence ID" value="MBB6670011.1"/>
    <property type="molecule type" value="Genomic_DNA"/>
</dbReference>
<name>A0A7X0RMC9_9BACL</name>
<dbReference type="Proteomes" id="UP000547209">
    <property type="component" value="Unassembled WGS sequence"/>
</dbReference>
<reference evidence="1 2" key="1">
    <citation type="submission" date="2020-08" db="EMBL/GenBank/DDBJ databases">
        <title>Cohnella phylogeny.</title>
        <authorList>
            <person name="Dunlap C."/>
        </authorList>
    </citation>
    <scope>NUCLEOTIDE SEQUENCE [LARGE SCALE GENOMIC DNA]</scope>
    <source>
        <strain evidence="1 2">DSM 28246</strain>
    </source>
</reference>